<protein>
    <submittedName>
        <fullName evidence="1">Uncharacterized protein</fullName>
    </submittedName>
</protein>
<accession>A0A080ZUA4</accession>
<feature type="non-terminal residue" evidence="1">
    <location>
        <position position="72"/>
    </location>
</feature>
<organism evidence="1 2">
    <name type="scientific">Phytophthora nicotianae P1976</name>
    <dbReference type="NCBI Taxonomy" id="1317066"/>
    <lineage>
        <taxon>Eukaryota</taxon>
        <taxon>Sar</taxon>
        <taxon>Stramenopiles</taxon>
        <taxon>Oomycota</taxon>
        <taxon>Peronosporomycetes</taxon>
        <taxon>Peronosporales</taxon>
        <taxon>Peronosporaceae</taxon>
        <taxon>Phytophthora</taxon>
    </lineage>
</organism>
<dbReference type="AlphaFoldDB" id="A0A080ZUA4"/>
<proteinExistence type="predicted"/>
<comment type="caution">
    <text evidence="1">The sequence shown here is derived from an EMBL/GenBank/DDBJ whole genome shotgun (WGS) entry which is preliminary data.</text>
</comment>
<evidence type="ECO:0000313" key="2">
    <source>
        <dbReference type="Proteomes" id="UP000028582"/>
    </source>
</evidence>
<dbReference type="EMBL" id="ANJA01002384">
    <property type="protein sequence ID" value="ETO70215.1"/>
    <property type="molecule type" value="Genomic_DNA"/>
</dbReference>
<name>A0A080ZUA4_PHYNI</name>
<dbReference type="Proteomes" id="UP000028582">
    <property type="component" value="Unassembled WGS sequence"/>
</dbReference>
<sequence>MDTCHDPSQLKKTLEGLGAMLRAGALVDTSRARYRRSWDQWERWCAFMGYSPWLFRGLINDNAAQLGACGVY</sequence>
<evidence type="ECO:0000313" key="1">
    <source>
        <dbReference type="EMBL" id="ETO70215.1"/>
    </source>
</evidence>
<gene>
    <name evidence="1" type="ORF">F444_13286</name>
</gene>
<reference evidence="1 2" key="1">
    <citation type="submission" date="2013-11" db="EMBL/GenBank/DDBJ databases">
        <title>The Genome Sequence of Phytophthora parasitica P1976.</title>
        <authorList>
            <consortium name="The Broad Institute Genomics Platform"/>
            <person name="Russ C."/>
            <person name="Tyler B."/>
            <person name="Panabieres F."/>
            <person name="Shan W."/>
            <person name="Tripathy S."/>
            <person name="Grunwald N."/>
            <person name="Machado M."/>
            <person name="Johnson C.S."/>
            <person name="Walker B."/>
            <person name="Young S."/>
            <person name="Zeng Q."/>
            <person name="Gargeya S."/>
            <person name="Fitzgerald M."/>
            <person name="Haas B."/>
            <person name="Abouelleil A."/>
            <person name="Allen A.W."/>
            <person name="Alvarado L."/>
            <person name="Arachchi H.M."/>
            <person name="Berlin A.M."/>
            <person name="Chapman S.B."/>
            <person name="Gainer-Dewar J."/>
            <person name="Goldberg J."/>
            <person name="Griggs A."/>
            <person name="Gujja S."/>
            <person name="Hansen M."/>
            <person name="Howarth C."/>
            <person name="Imamovic A."/>
            <person name="Ireland A."/>
            <person name="Larimer J."/>
            <person name="McCowan C."/>
            <person name="Murphy C."/>
            <person name="Pearson M."/>
            <person name="Poon T.W."/>
            <person name="Priest M."/>
            <person name="Roberts A."/>
            <person name="Saif S."/>
            <person name="Shea T."/>
            <person name="Sisk P."/>
            <person name="Sykes S."/>
            <person name="Wortman J."/>
            <person name="Nusbaum C."/>
            <person name="Birren B."/>
        </authorList>
    </citation>
    <scope>NUCLEOTIDE SEQUENCE [LARGE SCALE GENOMIC DNA]</scope>
    <source>
        <strain evidence="1 2">P1976</strain>
    </source>
</reference>